<organism evidence="2 3">
    <name type="scientific">Hericium alpestre</name>
    <dbReference type="NCBI Taxonomy" id="135208"/>
    <lineage>
        <taxon>Eukaryota</taxon>
        <taxon>Fungi</taxon>
        <taxon>Dikarya</taxon>
        <taxon>Basidiomycota</taxon>
        <taxon>Agaricomycotina</taxon>
        <taxon>Agaricomycetes</taxon>
        <taxon>Russulales</taxon>
        <taxon>Hericiaceae</taxon>
        <taxon>Hericium</taxon>
    </lineage>
</organism>
<dbReference type="AlphaFoldDB" id="A0A4Y9ZIQ9"/>
<feature type="region of interest" description="Disordered" evidence="1">
    <location>
        <begin position="191"/>
        <end position="210"/>
    </location>
</feature>
<comment type="caution">
    <text evidence="2">The sequence shown here is derived from an EMBL/GenBank/DDBJ whole genome shotgun (WGS) entry which is preliminary data.</text>
</comment>
<dbReference type="EMBL" id="SFCI01002977">
    <property type="protein sequence ID" value="TFY73339.1"/>
    <property type="molecule type" value="Genomic_DNA"/>
</dbReference>
<name>A0A4Y9ZIQ9_9AGAM</name>
<keyword evidence="3" id="KW-1185">Reference proteome</keyword>
<sequence>MAIPRAHVITGESETYQGVRSENEAHVNDEHMQYIPHGTILVQHAPCPTSHMSHTHVVNPHDMPEPPTYTAQPHATTNGRENEVGAHGEGLYRTNGEYAQSAAPAACPAASAPTFDNALPALSEPGSTLFAITERPNGPVQAPFLTPAGLTAMLAALTACIPVHGPPDAFFACHAPILIHTDPRITVSHKLTKDAADSKPHADPQRPTAR</sequence>
<evidence type="ECO:0000313" key="3">
    <source>
        <dbReference type="Proteomes" id="UP000298061"/>
    </source>
</evidence>
<dbReference type="STRING" id="135208.A0A4Y9ZIQ9"/>
<proteinExistence type="predicted"/>
<accession>A0A4Y9ZIQ9</accession>
<evidence type="ECO:0000313" key="2">
    <source>
        <dbReference type="EMBL" id="TFY73339.1"/>
    </source>
</evidence>
<protein>
    <submittedName>
        <fullName evidence="2">Uncharacterized protein</fullName>
    </submittedName>
</protein>
<evidence type="ECO:0000256" key="1">
    <source>
        <dbReference type="SAM" id="MobiDB-lite"/>
    </source>
</evidence>
<reference evidence="2 3" key="1">
    <citation type="submission" date="2019-02" db="EMBL/GenBank/DDBJ databases">
        <title>Genome sequencing of the rare red list fungi Hericium alpestre (H. flagellum).</title>
        <authorList>
            <person name="Buettner E."/>
            <person name="Kellner H."/>
        </authorList>
    </citation>
    <scope>NUCLEOTIDE SEQUENCE [LARGE SCALE GENOMIC DNA]</scope>
    <source>
        <strain evidence="2 3">DSM 108284</strain>
    </source>
</reference>
<dbReference type="Proteomes" id="UP000298061">
    <property type="component" value="Unassembled WGS sequence"/>
</dbReference>
<feature type="compositionally biased region" description="Basic and acidic residues" evidence="1">
    <location>
        <begin position="191"/>
        <end position="204"/>
    </location>
</feature>
<gene>
    <name evidence="2" type="ORF">EWM64_g10673</name>
</gene>